<evidence type="ECO:0000259" key="2">
    <source>
        <dbReference type="PROSITE" id="PS50222"/>
    </source>
</evidence>
<organism evidence="3 4">
    <name type="scientific">Lolliginicoccus lacisalsi</name>
    <dbReference type="NCBI Taxonomy" id="2742202"/>
    <lineage>
        <taxon>Bacteria</taxon>
        <taxon>Bacillati</taxon>
        <taxon>Actinomycetota</taxon>
        <taxon>Actinomycetes</taxon>
        <taxon>Mycobacteriales</taxon>
        <taxon>Hoyosellaceae</taxon>
        <taxon>Lolliginicoccus</taxon>
    </lineage>
</organism>
<dbReference type="Proteomes" id="UP000642993">
    <property type="component" value="Unassembled WGS sequence"/>
</dbReference>
<dbReference type="EMBL" id="JACYWE010000005">
    <property type="protein sequence ID" value="MBD8506686.1"/>
    <property type="molecule type" value="Genomic_DNA"/>
</dbReference>
<name>A0A927JCT7_9ACTN</name>
<keyword evidence="4" id="KW-1185">Reference proteome</keyword>
<comment type="caution">
    <text evidence="3">The sequence shown here is derived from an EMBL/GenBank/DDBJ whole genome shotgun (WGS) entry which is preliminary data.</text>
</comment>
<dbReference type="RefSeq" id="WP_192039161.1">
    <property type="nucleotide sequence ID" value="NZ_JACYWE010000005.1"/>
</dbReference>
<proteinExistence type="predicted"/>
<evidence type="ECO:0000313" key="4">
    <source>
        <dbReference type="Proteomes" id="UP000642993"/>
    </source>
</evidence>
<dbReference type="Pfam" id="PF13499">
    <property type="entry name" value="EF-hand_7"/>
    <property type="match status" value="1"/>
</dbReference>
<dbReference type="Gene3D" id="1.10.238.10">
    <property type="entry name" value="EF-hand"/>
    <property type="match status" value="1"/>
</dbReference>
<feature type="region of interest" description="Disordered" evidence="1">
    <location>
        <begin position="1"/>
        <end position="25"/>
    </location>
</feature>
<feature type="domain" description="EF-hand" evidence="2">
    <location>
        <begin position="7"/>
        <end position="42"/>
    </location>
</feature>
<dbReference type="SUPFAM" id="SSF47473">
    <property type="entry name" value="EF-hand"/>
    <property type="match status" value="1"/>
</dbReference>
<dbReference type="SMART" id="SM00054">
    <property type="entry name" value="EFh"/>
    <property type="match status" value="2"/>
</dbReference>
<dbReference type="PROSITE" id="PS50222">
    <property type="entry name" value="EF_HAND_2"/>
    <property type="match status" value="2"/>
</dbReference>
<dbReference type="InterPro" id="IPR011992">
    <property type="entry name" value="EF-hand-dom_pair"/>
</dbReference>
<dbReference type="InterPro" id="IPR018247">
    <property type="entry name" value="EF_Hand_1_Ca_BS"/>
</dbReference>
<gene>
    <name evidence="3" type="ORF">HT102_09325</name>
</gene>
<evidence type="ECO:0000256" key="1">
    <source>
        <dbReference type="SAM" id="MobiDB-lite"/>
    </source>
</evidence>
<protein>
    <submittedName>
        <fullName evidence="3">EF-hand domain-containing protein</fullName>
    </submittedName>
</protein>
<feature type="compositionally biased region" description="Basic and acidic residues" evidence="1">
    <location>
        <begin position="11"/>
        <end position="25"/>
    </location>
</feature>
<reference evidence="3" key="1">
    <citation type="submission" date="2020-09" db="EMBL/GenBank/DDBJ databases">
        <title>Hoyosella lacisalsi sp. nov., a halotolerant actinobacterium isolated from soil of Lake Gudzhirganskoe.</title>
        <authorList>
            <person name="Yang Q."/>
            <person name="Guo P.Y."/>
            <person name="Liu S.W."/>
            <person name="Li F.N."/>
            <person name="Sun C.H."/>
        </authorList>
    </citation>
    <scope>NUCLEOTIDE SEQUENCE</scope>
    <source>
        <strain evidence="3">G463</strain>
    </source>
</reference>
<dbReference type="InterPro" id="IPR002048">
    <property type="entry name" value="EF_hand_dom"/>
</dbReference>
<evidence type="ECO:0000313" key="3">
    <source>
        <dbReference type="EMBL" id="MBD8506686.1"/>
    </source>
</evidence>
<feature type="domain" description="EF-hand" evidence="2">
    <location>
        <begin position="43"/>
        <end position="75"/>
    </location>
</feature>
<accession>A0A927JCT7</accession>
<dbReference type="CDD" id="cd00051">
    <property type="entry name" value="EFh"/>
    <property type="match status" value="1"/>
</dbReference>
<sequence>MASNEDGTTSELREAFDQFDKDDNGHIDRGEFAQLVAILDPGMPEEQVSIGFGEIDSDSNGAIDFAEFAQWWENL</sequence>
<feature type="compositionally biased region" description="Polar residues" evidence="1">
    <location>
        <begin position="1"/>
        <end position="10"/>
    </location>
</feature>
<dbReference type="AlphaFoldDB" id="A0A927JCT7"/>
<dbReference type="GO" id="GO:0005509">
    <property type="term" value="F:calcium ion binding"/>
    <property type="evidence" value="ECO:0007669"/>
    <property type="project" value="InterPro"/>
</dbReference>
<dbReference type="PROSITE" id="PS00018">
    <property type="entry name" value="EF_HAND_1"/>
    <property type="match status" value="2"/>
</dbReference>